<gene>
    <name evidence="3" type="ORF">GA0070610_0777</name>
</gene>
<accession>A0A1C5G4D1</accession>
<evidence type="ECO:0000256" key="1">
    <source>
        <dbReference type="SAM" id="MobiDB-lite"/>
    </source>
</evidence>
<feature type="domain" description="SCP2" evidence="2">
    <location>
        <begin position="63"/>
        <end position="154"/>
    </location>
</feature>
<dbReference type="Gene3D" id="3.30.1050.10">
    <property type="entry name" value="SCP2 sterol-binding domain"/>
    <property type="match status" value="1"/>
</dbReference>
<evidence type="ECO:0000259" key="2">
    <source>
        <dbReference type="Pfam" id="PF02036"/>
    </source>
</evidence>
<name>A0A1C5G4D1_MICEH</name>
<dbReference type="EMBL" id="LT607733">
    <property type="protein sequence ID" value="SCG14571.1"/>
    <property type="molecule type" value="Genomic_DNA"/>
</dbReference>
<protein>
    <submittedName>
        <fullName evidence="3">SCP-2 sterol transfer family protein</fullName>
    </submittedName>
</protein>
<dbReference type="Pfam" id="PF02036">
    <property type="entry name" value="SCP2"/>
    <property type="match status" value="1"/>
</dbReference>
<evidence type="ECO:0000313" key="4">
    <source>
        <dbReference type="Proteomes" id="UP000198251"/>
    </source>
</evidence>
<dbReference type="InterPro" id="IPR003033">
    <property type="entry name" value="SCP2_sterol-bd_dom"/>
</dbReference>
<dbReference type="Proteomes" id="UP000198251">
    <property type="component" value="Chromosome I"/>
</dbReference>
<dbReference type="AlphaFoldDB" id="A0A1C5G4D1"/>
<dbReference type="SUPFAM" id="SSF55718">
    <property type="entry name" value="SCP-like"/>
    <property type="match status" value="1"/>
</dbReference>
<reference evidence="3 4" key="1">
    <citation type="submission" date="2016-06" db="EMBL/GenBank/DDBJ databases">
        <authorList>
            <person name="Kjaerup R.B."/>
            <person name="Dalgaard T.S."/>
            <person name="Juul-Madsen H.R."/>
        </authorList>
    </citation>
    <scope>NUCLEOTIDE SEQUENCE [LARGE SCALE GENOMIC DNA]</scope>
    <source>
        <strain evidence="3 4">DSM 43913</strain>
    </source>
</reference>
<organism evidence="3 4">
    <name type="scientific">Micromonospora echinofusca</name>
    <dbReference type="NCBI Taxonomy" id="47858"/>
    <lineage>
        <taxon>Bacteria</taxon>
        <taxon>Bacillati</taxon>
        <taxon>Actinomycetota</taxon>
        <taxon>Actinomycetes</taxon>
        <taxon>Micromonosporales</taxon>
        <taxon>Micromonosporaceae</taxon>
        <taxon>Micromonospora</taxon>
    </lineage>
</organism>
<keyword evidence="4" id="KW-1185">Reference proteome</keyword>
<dbReference type="InterPro" id="IPR036527">
    <property type="entry name" value="SCP2_sterol-bd_dom_sf"/>
</dbReference>
<feature type="region of interest" description="Disordered" evidence="1">
    <location>
        <begin position="18"/>
        <end position="49"/>
    </location>
</feature>
<evidence type="ECO:0000313" key="3">
    <source>
        <dbReference type="EMBL" id="SCG14571.1"/>
    </source>
</evidence>
<sequence length="174" mass="19072">MRSITTAMLVVLLGLDAPDGSDSPHPGEVGPAPEGDPWSELTDGGGEDPMVDATTRFFEDLDRRGYDPLLAKSSGTLRLDLHEGAQTTHWLLRVDQGRLQVSREDQEADTVVGISPALFEELAAGREDGVAALLRGDMTVSGDLRLVLQLERLFPSHPDARGPRRRFHSYMEVR</sequence>
<proteinExistence type="predicted"/>